<evidence type="ECO:0000313" key="1">
    <source>
        <dbReference type="EMBL" id="KAI0084267.1"/>
    </source>
</evidence>
<dbReference type="EMBL" id="MU274945">
    <property type="protein sequence ID" value="KAI0084267.1"/>
    <property type="molecule type" value="Genomic_DNA"/>
</dbReference>
<protein>
    <submittedName>
        <fullName evidence="1">Uncharacterized protein</fullName>
    </submittedName>
</protein>
<organism evidence="1 2">
    <name type="scientific">Irpex rosettiformis</name>
    <dbReference type="NCBI Taxonomy" id="378272"/>
    <lineage>
        <taxon>Eukaryota</taxon>
        <taxon>Fungi</taxon>
        <taxon>Dikarya</taxon>
        <taxon>Basidiomycota</taxon>
        <taxon>Agaricomycotina</taxon>
        <taxon>Agaricomycetes</taxon>
        <taxon>Polyporales</taxon>
        <taxon>Irpicaceae</taxon>
        <taxon>Irpex</taxon>
    </lineage>
</organism>
<dbReference type="Proteomes" id="UP001055072">
    <property type="component" value="Unassembled WGS sequence"/>
</dbReference>
<reference evidence="1" key="1">
    <citation type="journal article" date="2021" name="Environ. Microbiol.">
        <title>Gene family expansions and transcriptome signatures uncover fungal adaptations to wood decay.</title>
        <authorList>
            <person name="Hage H."/>
            <person name="Miyauchi S."/>
            <person name="Viragh M."/>
            <person name="Drula E."/>
            <person name="Min B."/>
            <person name="Chaduli D."/>
            <person name="Navarro D."/>
            <person name="Favel A."/>
            <person name="Norest M."/>
            <person name="Lesage-Meessen L."/>
            <person name="Balint B."/>
            <person name="Merenyi Z."/>
            <person name="de Eugenio L."/>
            <person name="Morin E."/>
            <person name="Martinez A.T."/>
            <person name="Baldrian P."/>
            <person name="Stursova M."/>
            <person name="Martinez M.J."/>
            <person name="Novotny C."/>
            <person name="Magnuson J.K."/>
            <person name="Spatafora J.W."/>
            <person name="Maurice S."/>
            <person name="Pangilinan J."/>
            <person name="Andreopoulos W."/>
            <person name="LaButti K."/>
            <person name="Hundley H."/>
            <person name="Na H."/>
            <person name="Kuo A."/>
            <person name="Barry K."/>
            <person name="Lipzen A."/>
            <person name="Henrissat B."/>
            <person name="Riley R."/>
            <person name="Ahrendt S."/>
            <person name="Nagy L.G."/>
            <person name="Grigoriev I.V."/>
            <person name="Martin F."/>
            <person name="Rosso M.N."/>
        </authorList>
    </citation>
    <scope>NUCLEOTIDE SEQUENCE</scope>
    <source>
        <strain evidence="1">CBS 384.51</strain>
    </source>
</reference>
<gene>
    <name evidence="1" type="ORF">BDY19DRAFT_550623</name>
</gene>
<accession>A0ACB8TQD7</accession>
<sequence length="152" mass="17200">MQWRCTFLVVDIALSPSSLALEALLKPRTRAVRRSNPTTKGFGIARLLTDTTRHHDDRTTQLAMAKKPRSISSQIRLRYTPLTSLLHFPLNFTFAQPNQRSSQLWDRDPLGTPDCHAVYEALPEDIVRFVFVIPTGSKSVVASTWLISDHSQ</sequence>
<proteinExistence type="predicted"/>
<name>A0ACB8TQD7_9APHY</name>
<keyword evidence="2" id="KW-1185">Reference proteome</keyword>
<comment type="caution">
    <text evidence="1">The sequence shown here is derived from an EMBL/GenBank/DDBJ whole genome shotgun (WGS) entry which is preliminary data.</text>
</comment>
<evidence type="ECO:0000313" key="2">
    <source>
        <dbReference type="Proteomes" id="UP001055072"/>
    </source>
</evidence>